<reference evidence="2 3" key="1">
    <citation type="submission" date="2019-12" db="EMBL/GenBank/DDBJ databases">
        <title>Chitinophaga sp. strain ysch24 (GDMCC 1.1355), whole genome shotgun sequence.</title>
        <authorList>
            <person name="Zhang X."/>
        </authorList>
    </citation>
    <scope>NUCLEOTIDE SEQUENCE [LARGE SCALE GENOMIC DNA]</scope>
    <source>
        <strain evidence="3">ysch24</strain>
    </source>
</reference>
<feature type="region of interest" description="Disordered" evidence="1">
    <location>
        <begin position="145"/>
        <end position="175"/>
    </location>
</feature>
<keyword evidence="3" id="KW-1185">Reference proteome</keyword>
<dbReference type="EMBL" id="WRXN01000005">
    <property type="protein sequence ID" value="MVT09388.1"/>
    <property type="molecule type" value="Genomic_DNA"/>
</dbReference>
<dbReference type="RefSeq" id="WP_157306835.1">
    <property type="nucleotide sequence ID" value="NZ_WRXN01000005.1"/>
</dbReference>
<name>A0A7K1U4V1_9BACT</name>
<gene>
    <name evidence="2" type="ORF">GO493_14045</name>
</gene>
<protein>
    <submittedName>
        <fullName evidence="2">Uncharacterized protein</fullName>
    </submittedName>
</protein>
<evidence type="ECO:0000256" key="1">
    <source>
        <dbReference type="SAM" id="MobiDB-lite"/>
    </source>
</evidence>
<proteinExistence type="predicted"/>
<evidence type="ECO:0000313" key="2">
    <source>
        <dbReference type="EMBL" id="MVT09388.1"/>
    </source>
</evidence>
<sequence>MKGANKCINRMVVNGRTIKGEGEMTCNLADDRMEVRGFGKPVTEAAARKMVDDYYKEIKSAFDFFDIIEKDARYKELKKNSKYKALKNFINPNSQTVSGVFGKEIILQILAQRNCEGIRYVVGKDSLNKLNTVILFGVDQVSDKPTAGTRKRPTVASVPLGKNDPSAKGSNEPLHGEVHEHSYTLAQYLENKPLNDRLSDVLFDSY</sequence>
<dbReference type="AlphaFoldDB" id="A0A7K1U4V1"/>
<accession>A0A7K1U4V1</accession>
<evidence type="ECO:0000313" key="3">
    <source>
        <dbReference type="Proteomes" id="UP000461730"/>
    </source>
</evidence>
<dbReference type="Proteomes" id="UP000461730">
    <property type="component" value="Unassembled WGS sequence"/>
</dbReference>
<comment type="caution">
    <text evidence="2">The sequence shown here is derived from an EMBL/GenBank/DDBJ whole genome shotgun (WGS) entry which is preliminary data.</text>
</comment>
<organism evidence="2 3">
    <name type="scientific">Chitinophaga tropicalis</name>
    <dbReference type="NCBI Taxonomy" id="2683588"/>
    <lineage>
        <taxon>Bacteria</taxon>
        <taxon>Pseudomonadati</taxon>
        <taxon>Bacteroidota</taxon>
        <taxon>Chitinophagia</taxon>
        <taxon>Chitinophagales</taxon>
        <taxon>Chitinophagaceae</taxon>
        <taxon>Chitinophaga</taxon>
    </lineage>
</organism>